<dbReference type="PANTHER" id="PTHR33121:SF79">
    <property type="entry name" value="CYCLIC DI-GMP PHOSPHODIESTERASE PDED-RELATED"/>
    <property type="match status" value="1"/>
</dbReference>
<feature type="domain" description="EAL" evidence="2">
    <location>
        <begin position="464"/>
        <end position="696"/>
    </location>
</feature>
<dbReference type="InterPro" id="IPR050706">
    <property type="entry name" value="Cyclic-di-GMP_PDE-like"/>
</dbReference>
<evidence type="ECO:0000313" key="4">
    <source>
        <dbReference type="EMBL" id="EQB34469.1"/>
    </source>
</evidence>
<dbReference type="Proteomes" id="UP000015520">
    <property type="component" value="Unassembled WGS sequence"/>
</dbReference>
<evidence type="ECO:0000313" key="5">
    <source>
        <dbReference type="Proteomes" id="UP000015520"/>
    </source>
</evidence>
<dbReference type="OrthoDB" id="5894408at2"/>
<name>T0KCL5_9BACT</name>
<dbReference type="eggNOG" id="COG5001">
    <property type="taxonomic scope" value="Bacteria"/>
</dbReference>
<dbReference type="SMART" id="SM00052">
    <property type="entry name" value="EAL"/>
    <property type="match status" value="1"/>
</dbReference>
<sequence>MKTLVYIIAFLIVTFAISSNLYKEHIEARELARASLDEAMLKSRLLQITKDSIEQNNLELFKNAIYILRQTSSSLVDAKLELKDYTFSDKTLLDKVYLKESDWFVSDVTIDVNIAEIDIIDTGLYKITLADDKKELHSVNIKFQAIKDSVIKDFLVPLEIKTEFLQNGDSYSTTTLQKIDKDKFSLWISYENSFDKESLDAKLDAFMLALGTLLFIITLFAYLIYRFVIYKSLKASMGNLNAYLTNVLKGKMLNFKEQKTNFKELDILSQNTIELSKKFINTTNDLTVSRDIIYQKERSDELTGLPNKKSFENDLKYMFISNREGYVIYLKIDKIGIFTKNHGPEIVNSLIEDFAKTVQHYFNSSRERDGAIYRFFGGEFSILLYEKNIQNVESFLEEILTLIDKLVDKYYFFDRSIYFGAVPFDQYGTIESNIQSAQEAYESALTQKSKFYHIVDFKQQAESMKKLEGSIKDIIKRNDFVLQYLYDTVEFGEEPKTLIQEISPLIIDSFTFENIPTGKFISVAERLGVVTEFDKALIIKALEQIELGEIEHQIGIVLSVSTITNKLFISWLEEMSKENKFMQKIIFTSPSYSVASNFEEFSRFYSILKELNIGSMIKKYDPTDLNLDSLKDLKPTYLKLDRSFCQDFKKDSIKHSVVKQIIEFSHEHNIKVIGDSLKSRQDYLAFEMLGVYGTSS</sequence>
<dbReference type="InterPro" id="IPR029787">
    <property type="entry name" value="Nucleotide_cyclase"/>
</dbReference>
<evidence type="ECO:0000256" key="1">
    <source>
        <dbReference type="SAM" id="Phobius"/>
    </source>
</evidence>
<dbReference type="PATRIC" id="fig|1172190.3.peg.2064"/>
<dbReference type="PROSITE" id="PS50883">
    <property type="entry name" value="EAL"/>
    <property type="match status" value="1"/>
</dbReference>
<feature type="transmembrane region" description="Helical" evidence="1">
    <location>
        <begin position="205"/>
        <end position="225"/>
    </location>
</feature>
<keyword evidence="1" id="KW-0472">Membrane</keyword>
<feature type="domain" description="GGDEF" evidence="3">
    <location>
        <begin position="323"/>
        <end position="457"/>
    </location>
</feature>
<dbReference type="STRING" id="1172190.M947_10710"/>
<comment type="caution">
    <text evidence="4">The sequence shown here is derived from an EMBL/GenBank/DDBJ whole genome shotgun (WGS) entry which is preliminary data.</text>
</comment>
<dbReference type="SMART" id="SM00267">
    <property type="entry name" value="GGDEF"/>
    <property type="match status" value="1"/>
</dbReference>
<dbReference type="Pfam" id="PF00563">
    <property type="entry name" value="EAL"/>
    <property type="match status" value="1"/>
</dbReference>
<dbReference type="InterPro" id="IPR043128">
    <property type="entry name" value="Rev_trsase/Diguanyl_cyclase"/>
</dbReference>
<dbReference type="RefSeq" id="WP_021288377.1">
    <property type="nucleotide sequence ID" value="NZ_AUPZ01000017.1"/>
</dbReference>
<accession>T0KCL5</accession>
<dbReference type="SUPFAM" id="SSF55073">
    <property type="entry name" value="Nucleotide cyclase"/>
    <property type="match status" value="1"/>
</dbReference>
<dbReference type="GO" id="GO:0071111">
    <property type="term" value="F:cyclic-guanylate-specific phosphodiesterase activity"/>
    <property type="evidence" value="ECO:0007669"/>
    <property type="project" value="InterPro"/>
</dbReference>
<dbReference type="Gene3D" id="3.30.70.270">
    <property type="match status" value="1"/>
</dbReference>
<dbReference type="PROSITE" id="PS50887">
    <property type="entry name" value="GGDEF"/>
    <property type="match status" value="1"/>
</dbReference>
<dbReference type="Gene3D" id="3.20.20.450">
    <property type="entry name" value="EAL domain"/>
    <property type="match status" value="1"/>
</dbReference>
<evidence type="ECO:0000259" key="3">
    <source>
        <dbReference type="PROSITE" id="PS50887"/>
    </source>
</evidence>
<dbReference type="PANTHER" id="PTHR33121">
    <property type="entry name" value="CYCLIC DI-GMP PHOSPHODIESTERASE PDEF"/>
    <property type="match status" value="1"/>
</dbReference>
<dbReference type="InterPro" id="IPR001633">
    <property type="entry name" value="EAL_dom"/>
</dbReference>
<keyword evidence="1" id="KW-1133">Transmembrane helix</keyword>
<dbReference type="InterPro" id="IPR035919">
    <property type="entry name" value="EAL_sf"/>
</dbReference>
<dbReference type="EMBL" id="AUPZ01000017">
    <property type="protein sequence ID" value="EQB34469.1"/>
    <property type="molecule type" value="Genomic_DNA"/>
</dbReference>
<dbReference type="AlphaFoldDB" id="T0KCL5"/>
<reference evidence="4 5" key="1">
    <citation type="submission" date="2013-07" db="EMBL/GenBank/DDBJ databases">
        <title>Sulfurimonas hongkongensis AST-10 Genome Sequencing.</title>
        <authorList>
            <person name="Cai L."/>
            <person name="Zhang T."/>
        </authorList>
    </citation>
    <scope>NUCLEOTIDE SEQUENCE [LARGE SCALE GENOMIC DNA]</scope>
    <source>
        <strain evidence="4 5">AST-10</strain>
    </source>
</reference>
<proteinExistence type="predicted"/>
<dbReference type="InterPro" id="IPR000160">
    <property type="entry name" value="GGDEF_dom"/>
</dbReference>
<evidence type="ECO:0000259" key="2">
    <source>
        <dbReference type="PROSITE" id="PS50883"/>
    </source>
</evidence>
<gene>
    <name evidence="4" type="ORF">M947_10710</name>
</gene>
<dbReference type="SUPFAM" id="SSF141868">
    <property type="entry name" value="EAL domain-like"/>
    <property type="match status" value="1"/>
</dbReference>
<protein>
    <recommendedName>
        <fullName evidence="6">Diguanylate cyclase</fullName>
    </recommendedName>
</protein>
<keyword evidence="5" id="KW-1185">Reference proteome</keyword>
<organism evidence="4 5">
    <name type="scientific">Sulfurimonas hongkongensis</name>
    <dbReference type="NCBI Taxonomy" id="1172190"/>
    <lineage>
        <taxon>Bacteria</taxon>
        <taxon>Pseudomonadati</taxon>
        <taxon>Campylobacterota</taxon>
        <taxon>Epsilonproteobacteria</taxon>
        <taxon>Campylobacterales</taxon>
        <taxon>Sulfurimonadaceae</taxon>
        <taxon>Sulfurimonas</taxon>
    </lineage>
</organism>
<evidence type="ECO:0008006" key="6">
    <source>
        <dbReference type="Google" id="ProtNLM"/>
    </source>
</evidence>
<dbReference type="Pfam" id="PF00990">
    <property type="entry name" value="GGDEF"/>
    <property type="match status" value="1"/>
</dbReference>
<keyword evidence="1" id="KW-0812">Transmembrane</keyword>